<evidence type="ECO:0000256" key="2">
    <source>
        <dbReference type="PROSITE-ProRule" id="PRU00335"/>
    </source>
</evidence>
<dbReference type="SUPFAM" id="SSF46689">
    <property type="entry name" value="Homeodomain-like"/>
    <property type="match status" value="1"/>
</dbReference>
<dbReference type="PANTHER" id="PTHR30055:SF226">
    <property type="entry name" value="HTH-TYPE TRANSCRIPTIONAL REGULATOR PKSA"/>
    <property type="match status" value="1"/>
</dbReference>
<evidence type="ECO:0000256" key="1">
    <source>
        <dbReference type="ARBA" id="ARBA00023125"/>
    </source>
</evidence>
<gene>
    <name evidence="5" type="ORF">RBR11_13645</name>
</gene>
<dbReference type="PROSITE" id="PS50977">
    <property type="entry name" value="HTH_TETR_2"/>
    <property type="match status" value="1"/>
</dbReference>
<dbReference type="InterPro" id="IPR009057">
    <property type="entry name" value="Homeodomain-like_sf"/>
</dbReference>
<organism evidence="5 6">
    <name type="scientific">Microbacterium capsulatum</name>
    <dbReference type="NCBI Taxonomy" id="3041921"/>
    <lineage>
        <taxon>Bacteria</taxon>
        <taxon>Bacillati</taxon>
        <taxon>Actinomycetota</taxon>
        <taxon>Actinomycetes</taxon>
        <taxon>Micrococcales</taxon>
        <taxon>Microbacteriaceae</taxon>
        <taxon>Microbacterium</taxon>
    </lineage>
</organism>
<evidence type="ECO:0000256" key="3">
    <source>
        <dbReference type="SAM" id="MobiDB-lite"/>
    </source>
</evidence>
<keyword evidence="6" id="KW-1185">Reference proteome</keyword>
<evidence type="ECO:0000313" key="6">
    <source>
        <dbReference type="Proteomes" id="UP001230289"/>
    </source>
</evidence>
<dbReference type="PANTHER" id="PTHR30055">
    <property type="entry name" value="HTH-TYPE TRANSCRIPTIONAL REGULATOR RUTR"/>
    <property type="match status" value="1"/>
</dbReference>
<feature type="DNA-binding region" description="H-T-H motif" evidence="2">
    <location>
        <begin position="36"/>
        <end position="55"/>
    </location>
</feature>
<protein>
    <submittedName>
        <fullName evidence="5">Helix-turn-helix domain-containing protein</fullName>
    </submittedName>
</protein>
<dbReference type="InterPro" id="IPR036271">
    <property type="entry name" value="Tet_transcr_reg_TetR-rel_C_sf"/>
</dbReference>
<dbReference type="EMBL" id="JAVFCB010000008">
    <property type="protein sequence ID" value="MDQ4214960.1"/>
    <property type="molecule type" value="Genomic_DNA"/>
</dbReference>
<dbReference type="InterPro" id="IPR001647">
    <property type="entry name" value="HTH_TetR"/>
</dbReference>
<keyword evidence="1 2" id="KW-0238">DNA-binding</keyword>
<dbReference type="RefSeq" id="WP_308489908.1">
    <property type="nucleotide sequence ID" value="NZ_JAVFCB010000008.1"/>
</dbReference>
<evidence type="ECO:0000259" key="4">
    <source>
        <dbReference type="PROSITE" id="PS50977"/>
    </source>
</evidence>
<evidence type="ECO:0000313" key="5">
    <source>
        <dbReference type="EMBL" id="MDQ4214960.1"/>
    </source>
</evidence>
<dbReference type="PROSITE" id="PS01081">
    <property type="entry name" value="HTH_TETR_1"/>
    <property type="match status" value="1"/>
</dbReference>
<name>A0ABU0XIJ3_9MICO</name>
<feature type="region of interest" description="Disordered" evidence="3">
    <location>
        <begin position="209"/>
        <end position="238"/>
    </location>
</feature>
<dbReference type="Gene3D" id="1.10.357.10">
    <property type="entry name" value="Tetracycline Repressor, domain 2"/>
    <property type="match status" value="1"/>
</dbReference>
<comment type="caution">
    <text evidence="5">The sequence shown here is derived from an EMBL/GenBank/DDBJ whole genome shotgun (WGS) entry which is preliminary data.</text>
</comment>
<feature type="compositionally biased region" description="Basic and acidic residues" evidence="3">
    <location>
        <begin position="225"/>
        <end position="238"/>
    </location>
</feature>
<reference evidence="5 6" key="1">
    <citation type="submission" date="2023-08" db="EMBL/GenBank/DDBJ databases">
        <title>Microbacterium sp. nov., isolated from a waste landfill.</title>
        <authorList>
            <person name="Wen W."/>
        </authorList>
    </citation>
    <scope>NUCLEOTIDE SEQUENCE [LARGE SCALE GENOMIC DNA]</scope>
    <source>
        <strain evidence="5 6">ASV81</strain>
    </source>
</reference>
<feature type="domain" description="HTH tetR-type" evidence="4">
    <location>
        <begin position="13"/>
        <end position="73"/>
    </location>
</feature>
<dbReference type="InterPro" id="IPR050109">
    <property type="entry name" value="HTH-type_TetR-like_transc_reg"/>
</dbReference>
<sequence length="238" mass="25512">MARSAEQNRLARERARESLVVAAIDVFAERGIDGATIAEITSRAGVAQGLVNYHFGGKDQLILAVVDRWFEMLFGIAHGEGEGATAVAPSPAVLPPPDGRLAGIIDTVLGMTAHALPLQRVIVALQQQPATRALFAEAERRHLAEVTAAEDAVRSIFRERGEADPAVEEIMLRSLLDGIVGQCIIYGDSYPLESARRWVHRQYGLPAPTTPLQTATVVPEPGAGRGEEPRARASNDPA</sequence>
<proteinExistence type="predicted"/>
<dbReference type="Proteomes" id="UP001230289">
    <property type="component" value="Unassembled WGS sequence"/>
</dbReference>
<feature type="compositionally biased region" description="Low complexity" evidence="3">
    <location>
        <begin position="209"/>
        <end position="219"/>
    </location>
</feature>
<dbReference type="InterPro" id="IPR023772">
    <property type="entry name" value="DNA-bd_HTH_TetR-type_CS"/>
</dbReference>
<dbReference type="Pfam" id="PF00440">
    <property type="entry name" value="TetR_N"/>
    <property type="match status" value="1"/>
</dbReference>
<dbReference type="SUPFAM" id="SSF48498">
    <property type="entry name" value="Tetracyclin repressor-like, C-terminal domain"/>
    <property type="match status" value="1"/>
</dbReference>
<dbReference type="PRINTS" id="PR00455">
    <property type="entry name" value="HTHTETR"/>
</dbReference>
<accession>A0ABU0XIJ3</accession>